<dbReference type="RefSeq" id="WP_405279596.1">
    <property type="nucleotide sequence ID" value="NZ_JBBHLI010000003.1"/>
</dbReference>
<evidence type="ECO:0000313" key="1">
    <source>
        <dbReference type="EMBL" id="MEK9500813.1"/>
    </source>
</evidence>
<dbReference type="SUPFAM" id="SSF102405">
    <property type="entry name" value="MCP/YpsA-like"/>
    <property type="match status" value="1"/>
</dbReference>
<protein>
    <submittedName>
        <fullName evidence="1">Uncharacterized protein</fullName>
    </submittedName>
</protein>
<proteinExistence type="predicted"/>
<name>A0ABU9E9K8_9BACT</name>
<reference evidence="1 2" key="1">
    <citation type="submission" date="2024-02" db="EMBL/GenBank/DDBJ databases">
        <title>A novel Gemmatimonadota bacterium.</title>
        <authorList>
            <person name="Du Z.-J."/>
            <person name="Ye Y.-Q."/>
        </authorList>
    </citation>
    <scope>NUCLEOTIDE SEQUENCE [LARGE SCALE GENOMIC DNA]</scope>
    <source>
        <strain evidence="1 2">DH-20</strain>
    </source>
</reference>
<accession>A0ABU9E9K8</accession>
<keyword evidence="2" id="KW-1185">Reference proteome</keyword>
<comment type="caution">
    <text evidence="1">The sequence shown here is derived from an EMBL/GenBank/DDBJ whole genome shotgun (WGS) entry which is preliminary data.</text>
</comment>
<sequence length="207" mass="21473">MAGVVGVTGHRPAALAGVDLDLLERRVDTVLDVLAELGHDHLLSGLAEGTDRLVARRALASGWTLHAVLPFERLRYEADFDGSGSRAEFAALLDRSARVSVARAGAESRAGAGPAADLGDAAPYAAQGRTLVAGSDMLVAVWDGLPARGPGGTADVVGWARAAGAPVVWIHLRPPHRLAVLDAERGEATSTADLRRRLSAALEREGG</sequence>
<organism evidence="1 2">
    <name type="scientific">Gaopeijia maritima</name>
    <dbReference type="NCBI Taxonomy" id="3119007"/>
    <lineage>
        <taxon>Bacteria</taxon>
        <taxon>Pseudomonadati</taxon>
        <taxon>Gemmatimonadota</taxon>
        <taxon>Longimicrobiia</taxon>
        <taxon>Gaopeijiales</taxon>
        <taxon>Gaopeijiaceae</taxon>
        <taxon>Gaopeijia</taxon>
    </lineage>
</organism>
<dbReference type="Gene3D" id="3.40.50.450">
    <property type="match status" value="1"/>
</dbReference>
<dbReference type="EMBL" id="JBBHLI010000003">
    <property type="protein sequence ID" value="MEK9500813.1"/>
    <property type="molecule type" value="Genomic_DNA"/>
</dbReference>
<gene>
    <name evidence="1" type="ORF">WI372_07480</name>
</gene>
<evidence type="ECO:0000313" key="2">
    <source>
        <dbReference type="Proteomes" id="UP001484239"/>
    </source>
</evidence>
<dbReference type="Proteomes" id="UP001484239">
    <property type="component" value="Unassembled WGS sequence"/>
</dbReference>